<sequence length="124" mass="14093">MWPPRELSNAHLFAFTLRDIGPFRLGCDFHARFSTAHLPAFVLRDSQPRRPTTISRPHRHVALGYNFSKRTREMLTIVTRSLARASPLLGPARPGLASAPHFKRRLCKASRAHLLLYALRDSTP</sequence>
<name>A0A165INT3_EXIGL</name>
<dbReference type="Proteomes" id="UP000077266">
    <property type="component" value="Unassembled WGS sequence"/>
</dbReference>
<reference evidence="1 2" key="1">
    <citation type="journal article" date="2016" name="Mol. Biol. Evol.">
        <title>Comparative Genomics of Early-Diverging Mushroom-Forming Fungi Provides Insights into the Origins of Lignocellulose Decay Capabilities.</title>
        <authorList>
            <person name="Nagy L.G."/>
            <person name="Riley R."/>
            <person name="Tritt A."/>
            <person name="Adam C."/>
            <person name="Daum C."/>
            <person name="Floudas D."/>
            <person name="Sun H."/>
            <person name="Yadav J.S."/>
            <person name="Pangilinan J."/>
            <person name="Larsson K.H."/>
            <person name="Matsuura K."/>
            <person name="Barry K."/>
            <person name="Labutti K."/>
            <person name="Kuo R."/>
            <person name="Ohm R.A."/>
            <person name="Bhattacharya S.S."/>
            <person name="Shirouzu T."/>
            <person name="Yoshinaga Y."/>
            <person name="Martin F.M."/>
            <person name="Grigoriev I.V."/>
            <person name="Hibbett D.S."/>
        </authorList>
    </citation>
    <scope>NUCLEOTIDE SEQUENCE [LARGE SCALE GENOMIC DNA]</scope>
    <source>
        <strain evidence="1 2">HHB12029</strain>
    </source>
</reference>
<proteinExistence type="predicted"/>
<dbReference type="EMBL" id="KV425986">
    <property type="protein sequence ID" value="KZV93663.1"/>
    <property type="molecule type" value="Genomic_DNA"/>
</dbReference>
<keyword evidence="2" id="KW-1185">Reference proteome</keyword>
<gene>
    <name evidence="1" type="ORF">EXIGLDRAFT_716905</name>
</gene>
<accession>A0A165INT3</accession>
<protein>
    <submittedName>
        <fullName evidence="1">Uncharacterized protein</fullName>
    </submittedName>
</protein>
<evidence type="ECO:0000313" key="1">
    <source>
        <dbReference type="EMBL" id="KZV93663.1"/>
    </source>
</evidence>
<organism evidence="1 2">
    <name type="scientific">Exidia glandulosa HHB12029</name>
    <dbReference type="NCBI Taxonomy" id="1314781"/>
    <lineage>
        <taxon>Eukaryota</taxon>
        <taxon>Fungi</taxon>
        <taxon>Dikarya</taxon>
        <taxon>Basidiomycota</taxon>
        <taxon>Agaricomycotina</taxon>
        <taxon>Agaricomycetes</taxon>
        <taxon>Auriculariales</taxon>
        <taxon>Exidiaceae</taxon>
        <taxon>Exidia</taxon>
    </lineage>
</organism>
<dbReference type="InParanoid" id="A0A165INT3"/>
<dbReference type="AlphaFoldDB" id="A0A165INT3"/>
<evidence type="ECO:0000313" key="2">
    <source>
        <dbReference type="Proteomes" id="UP000077266"/>
    </source>
</evidence>